<dbReference type="SUPFAM" id="SSF46689">
    <property type="entry name" value="Homeodomain-like"/>
    <property type="match status" value="1"/>
</dbReference>
<dbReference type="GO" id="GO:0006313">
    <property type="term" value="P:DNA transposition"/>
    <property type="evidence" value="ECO:0007669"/>
    <property type="project" value="InterPro"/>
</dbReference>
<proteinExistence type="inferred from homology"/>
<organism evidence="8 9">
    <name type="scientific">Candidatus Desulfolinea nitratireducens</name>
    <dbReference type="NCBI Taxonomy" id="2841698"/>
    <lineage>
        <taxon>Bacteria</taxon>
        <taxon>Bacillati</taxon>
        <taxon>Chloroflexota</taxon>
        <taxon>Anaerolineae</taxon>
        <taxon>Anaerolineales</taxon>
        <taxon>Anaerolineales incertae sedis</taxon>
        <taxon>Candidatus Desulfolinea</taxon>
    </lineage>
</organism>
<evidence type="ECO:0000313" key="8">
    <source>
        <dbReference type="EMBL" id="MBC8336878.1"/>
    </source>
</evidence>
<comment type="caution">
    <text evidence="8">The sequence shown here is derived from an EMBL/GenBank/DDBJ whole genome shotgun (WGS) entry which is preliminary data.</text>
</comment>
<evidence type="ECO:0000313" key="9">
    <source>
        <dbReference type="Proteomes" id="UP000614469"/>
    </source>
</evidence>
<comment type="function">
    <text evidence="1">Required for the transposition of the insertion element.</text>
</comment>
<keyword evidence="5" id="KW-0233">DNA recombination</keyword>
<dbReference type="PANTHER" id="PTHR10948">
    <property type="entry name" value="TRANSPOSASE"/>
    <property type="match status" value="1"/>
</dbReference>
<gene>
    <name evidence="8" type="ORF">H8E29_16595</name>
</gene>
<dbReference type="InterPro" id="IPR012337">
    <property type="entry name" value="RNaseH-like_sf"/>
</dbReference>
<evidence type="ECO:0000256" key="3">
    <source>
        <dbReference type="ARBA" id="ARBA00022578"/>
    </source>
</evidence>
<evidence type="ECO:0000259" key="6">
    <source>
        <dbReference type="PROSITE" id="PS50943"/>
    </source>
</evidence>
<dbReference type="Gene3D" id="3.30.420.10">
    <property type="entry name" value="Ribonuclease H-like superfamily/Ribonuclease H"/>
    <property type="match status" value="1"/>
</dbReference>
<dbReference type="InterPro" id="IPR001598">
    <property type="entry name" value="Transposase_IS30_CS"/>
</dbReference>
<dbReference type="InterPro" id="IPR001387">
    <property type="entry name" value="Cro/C1-type_HTH"/>
</dbReference>
<dbReference type="GO" id="GO:0005829">
    <property type="term" value="C:cytosol"/>
    <property type="evidence" value="ECO:0007669"/>
    <property type="project" value="TreeGrafter"/>
</dbReference>
<evidence type="ECO:0000259" key="7">
    <source>
        <dbReference type="PROSITE" id="PS50994"/>
    </source>
</evidence>
<dbReference type="Pfam" id="PF13936">
    <property type="entry name" value="HTH_38"/>
    <property type="match status" value="1"/>
</dbReference>
<comment type="similarity">
    <text evidence="2">Belongs to the transposase IS30 family.</text>
</comment>
<sequence>MGSYSQLTYHQRYHINALLKAGWNQTEIAESIGVHKSTISRELKRNRGKRGYRSKQADQLANTRRYKAKSRITDGDWEMIEELISLDWSPEQISEYCREEQELPISHEWIYQYIYRDKHNGGRLWKHLRCRRKRRKRYGSYEKRGQIPNRRWIDERPQAVEDRSRLGDWEADTIIGKGRKGAIVTLVDRKSRFLRMGMVRQRTKEAVKEMIISLLADFPVHTITCDNGKEFTDHEGIAKALGAKVYFAHPYASWERGTNENTNGLIRQYIPKDTRFGDLTCADMIFVENRLNTRPRKCLSFATPMVFLNNHGCT</sequence>
<protein>
    <submittedName>
        <fullName evidence="8">IS30 family transposase</fullName>
    </submittedName>
</protein>
<dbReference type="InterPro" id="IPR009057">
    <property type="entry name" value="Homeodomain-like_sf"/>
</dbReference>
<dbReference type="InterPro" id="IPR036397">
    <property type="entry name" value="RNaseH_sf"/>
</dbReference>
<dbReference type="GO" id="GO:0003677">
    <property type="term" value="F:DNA binding"/>
    <property type="evidence" value="ECO:0007669"/>
    <property type="project" value="UniProtKB-KW"/>
</dbReference>
<dbReference type="InterPro" id="IPR053392">
    <property type="entry name" value="Transposase_IS30-like"/>
</dbReference>
<dbReference type="PROSITE" id="PS01043">
    <property type="entry name" value="TRANSPOSASE_IS30"/>
    <property type="match status" value="1"/>
</dbReference>
<dbReference type="EMBL" id="JACNJN010000205">
    <property type="protein sequence ID" value="MBC8336878.1"/>
    <property type="molecule type" value="Genomic_DNA"/>
</dbReference>
<dbReference type="SUPFAM" id="SSF53098">
    <property type="entry name" value="Ribonuclease H-like"/>
    <property type="match status" value="1"/>
</dbReference>
<dbReference type="InterPro" id="IPR025246">
    <property type="entry name" value="IS30-like_HTH"/>
</dbReference>
<keyword evidence="4" id="KW-0238">DNA-binding</keyword>
<dbReference type="NCBIfam" id="NF033563">
    <property type="entry name" value="transpos_IS30"/>
    <property type="match status" value="1"/>
</dbReference>
<dbReference type="Gene3D" id="1.10.10.60">
    <property type="entry name" value="Homeodomain-like"/>
    <property type="match status" value="1"/>
</dbReference>
<evidence type="ECO:0000256" key="2">
    <source>
        <dbReference type="ARBA" id="ARBA00006363"/>
    </source>
</evidence>
<reference evidence="8 9" key="1">
    <citation type="submission" date="2020-08" db="EMBL/GenBank/DDBJ databases">
        <title>Bridging the membrane lipid divide: bacteria of the FCB group superphylum have the potential to synthesize archaeal ether lipids.</title>
        <authorList>
            <person name="Villanueva L."/>
            <person name="Von Meijenfeldt F.A.B."/>
            <person name="Westbye A.B."/>
            <person name="Yadav S."/>
            <person name="Hopmans E.C."/>
            <person name="Dutilh B.E."/>
            <person name="Sinninghe Damste J.S."/>
        </authorList>
    </citation>
    <scope>NUCLEOTIDE SEQUENCE [LARGE SCALE GENOMIC DNA]</scope>
    <source>
        <strain evidence="8">NIOZ-UU36</strain>
    </source>
</reference>
<feature type="domain" description="HTH cro/C1-type" evidence="6">
    <location>
        <begin position="20"/>
        <end position="41"/>
    </location>
</feature>
<dbReference type="GO" id="GO:0015074">
    <property type="term" value="P:DNA integration"/>
    <property type="evidence" value="ECO:0007669"/>
    <property type="project" value="InterPro"/>
</dbReference>
<evidence type="ECO:0000256" key="4">
    <source>
        <dbReference type="ARBA" id="ARBA00023125"/>
    </source>
</evidence>
<dbReference type="PROSITE" id="PS50943">
    <property type="entry name" value="HTH_CROC1"/>
    <property type="match status" value="1"/>
</dbReference>
<keyword evidence="3" id="KW-0815">Transposition</keyword>
<dbReference type="PROSITE" id="PS50994">
    <property type="entry name" value="INTEGRASE"/>
    <property type="match status" value="1"/>
</dbReference>
<dbReference type="PANTHER" id="PTHR10948:SF23">
    <property type="entry name" value="TRANSPOSASE INSI FOR INSERTION SEQUENCE ELEMENT IS30A-RELATED"/>
    <property type="match status" value="1"/>
</dbReference>
<evidence type="ECO:0000256" key="1">
    <source>
        <dbReference type="ARBA" id="ARBA00002190"/>
    </source>
</evidence>
<dbReference type="InterPro" id="IPR001584">
    <property type="entry name" value="Integrase_cat-core"/>
</dbReference>
<dbReference type="Pfam" id="PF00665">
    <property type="entry name" value="rve"/>
    <property type="match status" value="1"/>
</dbReference>
<dbReference type="AlphaFoldDB" id="A0A8J6NID1"/>
<name>A0A8J6NID1_9CHLR</name>
<evidence type="ECO:0000256" key="5">
    <source>
        <dbReference type="ARBA" id="ARBA00023172"/>
    </source>
</evidence>
<dbReference type="Proteomes" id="UP000614469">
    <property type="component" value="Unassembled WGS sequence"/>
</dbReference>
<dbReference type="InterPro" id="IPR051917">
    <property type="entry name" value="Transposase-Integrase"/>
</dbReference>
<accession>A0A8J6NID1</accession>
<dbReference type="GO" id="GO:0004803">
    <property type="term" value="F:transposase activity"/>
    <property type="evidence" value="ECO:0007669"/>
    <property type="project" value="InterPro"/>
</dbReference>
<feature type="domain" description="Integrase catalytic" evidence="7">
    <location>
        <begin position="153"/>
        <end position="312"/>
    </location>
</feature>